<reference evidence="1 2" key="1">
    <citation type="submission" date="2019-04" db="EMBL/GenBank/DDBJ databases">
        <title>A reverse ecology approach based on a biological definition of microbial populations.</title>
        <authorList>
            <person name="Arevalo P."/>
            <person name="Vaninsberghe D."/>
            <person name="Elsherbini J."/>
            <person name="Gore J."/>
            <person name="Polz M."/>
        </authorList>
    </citation>
    <scope>NUCLEOTIDE SEQUENCE [LARGE SCALE GENOMIC DNA]</scope>
    <source>
        <strain evidence="1 2">10N.261.46.E4</strain>
    </source>
</reference>
<dbReference type="Proteomes" id="UP000305234">
    <property type="component" value="Unassembled WGS sequence"/>
</dbReference>
<evidence type="ECO:0000313" key="2">
    <source>
        <dbReference type="Proteomes" id="UP000305234"/>
    </source>
</evidence>
<protein>
    <submittedName>
        <fullName evidence="1">Glucose-inhibited division protein A</fullName>
    </submittedName>
</protein>
<proteinExistence type="predicted"/>
<organism evidence="1 2">
    <name type="scientific">Vibrio kanaloae</name>
    <dbReference type="NCBI Taxonomy" id="170673"/>
    <lineage>
        <taxon>Bacteria</taxon>
        <taxon>Pseudomonadati</taxon>
        <taxon>Pseudomonadota</taxon>
        <taxon>Gammaproteobacteria</taxon>
        <taxon>Vibrionales</taxon>
        <taxon>Vibrionaceae</taxon>
        <taxon>Vibrio</taxon>
    </lineage>
</organism>
<dbReference type="AlphaFoldDB" id="A0A4U1YNG6"/>
<name>A0A4U1YNG6_9VIBR</name>
<dbReference type="EMBL" id="SYUW01000066">
    <property type="protein sequence ID" value="TKF22480.1"/>
    <property type="molecule type" value="Genomic_DNA"/>
</dbReference>
<comment type="caution">
    <text evidence="1">The sequence shown here is derived from an EMBL/GenBank/DDBJ whole genome shotgun (WGS) entry which is preliminary data.</text>
</comment>
<accession>A0A4U1YNG6</accession>
<sequence length="44" mass="5080">MILSTDEIENKPSIFHFFEKKLFTITIFGGKKSGISRFLEERSG</sequence>
<evidence type="ECO:0000313" key="1">
    <source>
        <dbReference type="EMBL" id="TKF22480.1"/>
    </source>
</evidence>
<gene>
    <name evidence="1" type="ORF">FCV52_19720</name>
</gene>